<proteinExistence type="predicted"/>
<accession>A0A0E3UUA8</accession>
<dbReference type="SUPFAM" id="SSF118352">
    <property type="entry name" value="HSP33 redox switch-like"/>
    <property type="match status" value="1"/>
</dbReference>
<dbReference type="STRING" id="187101.VC03_06215"/>
<dbReference type="GO" id="GO:0044183">
    <property type="term" value="F:protein folding chaperone"/>
    <property type="evidence" value="ECO:0007669"/>
    <property type="project" value="TreeGrafter"/>
</dbReference>
<evidence type="ECO:0000313" key="7">
    <source>
        <dbReference type="Proteomes" id="UP000033103"/>
    </source>
</evidence>
<dbReference type="GO" id="GO:0005737">
    <property type="term" value="C:cytoplasm"/>
    <property type="evidence" value="ECO:0007669"/>
    <property type="project" value="InterPro"/>
</dbReference>
<dbReference type="Gene3D" id="3.55.30.10">
    <property type="entry name" value="Hsp33 domain"/>
    <property type="match status" value="1"/>
</dbReference>
<dbReference type="PATRIC" id="fig|1069640.6.peg.1234"/>
<dbReference type="KEGG" id="sns:VC03_06215"/>
<keyword evidence="4" id="KW-0143">Chaperone</keyword>
<dbReference type="OrthoDB" id="9776534at2"/>
<keyword evidence="5" id="KW-0676">Redox-active center</keyword>
<evidence type="ECO:0000313" key="6">
    <source>
        <dbReference type="EMBL" id="AKC96059.1"/>
    </source>
</evidence>
<dbReference type="Pfam" id="PF01430">
    <property type="entry name" value="HSP33"/>
    <property type="match status" value="1"/>
</dbReference>
<dbReference type="InterPro" id="IPR016153">
    <property type="entry name" value="Heat_shock_Hsp33_N"/>
</dbReference>
<organism evidence="6 7">
    <name type="scientific">Sneathia vaginalis</name>
    <dbReference type="NCBI Taxonomy" id="187101"/>
    <lineage>
        <taxon>Bacteria</taxon>
        <taxon>Fusobacteriati</taxon>
        <taxon>Fusobacteriota</taxon>
        <taxon>Fusobacteriia</taxon>
        <taxon>Fusobacteriales</taxon>
        <taxon>Leptotrichiaceae</taxon>
        <taxon>Sneathia</taxon>
    </lineage>
</organism>
<keyword evidence="1" id="KW-0963">Cytoplasm</keyword>
<dbReference type="GO" id="GO:0051082">
    <property type="term" value="F:unfolded protein binding"/>
    <property type="evidence" value="ECO:0007669"/>
    <property type="project" value="InterPro"/>
</dbReference>
<dbReference type="GO" id="GO:0042026">
    <property type="term" value="P:protein refolding"/>
    <property type="evidence" value="ECO:0007669"/>
    <property type="project" value="TreeGrafter"/>
</dbReference>
<dbReference type="AlphaFoldDB" id="A0A0E3UUA8"/>
<dbReference type="PANTHER" id="PTHR30111:SF1">
    <property type="entry name" value="33 KDA CHAPERONIN"/>
    <property type="match status" value="1"/>
</dbReference>
<reference evidence="6 7" key="1">
    <citation type="journal article" date="2012" name="BMC Genomics">
        <title>Genomic sequence analysis and characterization of Sneathia amnii sp. nov.</title>
        <authorList>
            <consortium name="Vaginal Microbiome Consortium (additional members)"/>
            <person name="Harwich M.D.Jr."/>
            <person name="Serrano M.G."/>
            <person name="Fettweis J.M."/>
            <person name="Alves J.M."/>
            <person name="Reimers M.A."/>
            <person name="Buck G.A."/>
            <person name="Jefferson K.K."/>
        </authorList>
    </citation>
    <scope>NUCLEOTIDE SEQUENCE [LARGE SCALE GENOMIC DNA]</scope>
    <source>
        <strain evidence="6 7">SN35</strain>
    </source>
</reference>
<evidence type="ECO:0000256" key="1">
    <source>
        <dbReference type="ARBA" id="ARBA00022490"/>
    </source>
</evidence>
<name>A0A0E3UUA8_9FUSO</name>
<dbReference type="Proteomes" id="UP000033103">
    <property type="component" value="Chromosome"/>
</dbReference>
<dbReference type="HOGENOM" id="CLU_054493_1_0_0"/>
<dbReference type="InterPro" id="IPR016154">
    <property type="entry name" value="Heat_shock_Hsp33_C"/>
</dbReference>
<dbReference type="RefSeq" id="WP_046329163.1">
    <property type="nucleotide sequence ID" value="NZ_CAUPIC010000008.1"/>
</dbReference>
<keyword evidence="7" id="KW-1185">Reference proteome</keyword>
<dbReference type="SUPFAM" id="SSF64397">
    <property type="entry name" value="Hsp33 domain"/>
    <property type="match status" value="1"/>
</dbReference>
<protein>
    <recommendedName>
        <fullName evidence="8">Molecular chaperone Hsp33</fullName>
    </recommendedName>
</protein>
<keyword evidence="3" id="KW-1015">Disulfide bond</keyword>
<dbReference type="EMBL" id="CP011280">
    <property type="protein sequence ID" value="AKC96059.1"/>
    <property type="molecule type" value="Genomic_DNA"/>
</dbReference>
<evidence type="ECO:0008006" key="8">
    <source>
        <dbReference type="Google" id="ProtNLM"/>
    </source>
</evidence>
<sequence>MKSNILIGISKNVRFAIADTTEISKEAVENSEYDGILCTSELALLNIISILSSNIKSKEGKISLVLKADGLLGKAHARARIDGRVISSNEVDADKIEKLNECKDLDEFKKIYRIGKGVLRFETDLGLKSPYYTEIDIDDTKNIEDALSEYYIKSEQLKTIIKTGIKYTEGNSILKTGAIFIQALPDCSDEVFDKYVKRIKEIYGIQELLAHDFSLEKVLKLICEDIEEYKVLEERELSFKCDCSREYCLDVIKRVYTKKEIQDIIQKDGYIETVCNFCNAAYRFKEVD</sequence>
<evidence type="ECO:0000256" key="5">
    <source>
        <dbReference type="ARBA" id="ARBA00023284"/>
    </source>
</evidence>
<gene>
    <name evidence="6" type="ORF">VC03_06215</name>
</gene>
<dbReference type="InterPro" id="IPR000397">
    <property type="entry name" value="Heat_shock_Hsp33"/>
</dbReference>
<evidence type="ECO:0000256" key="4">
    <source>
        <dbReference type="ARBA" id="ARBA00023186"/>
    </source>
</evidence>
<evidence type="ECO:0000256" key="3">
    <source>
        <dbReference type="ARBA" id="ARBA00023157"/>
    </source>
</evidence>
<dbReference type="Gene3D" id="3.90.1280.10">
    <property type="entry name" value="HSP33 redox switch-like"/>
    <property type="match status" value="1"/>
</dbReference>
<dbReference type="PANTHER" id="PTHR30111">
    <property type="entry name" value="33 KDA CHAPERONIN"/>
    <property type="match status" value="1"/>
</dbReference>
<keyword evidence="2" id="KW-0862">Zinc</keyword>
<evidence type="ECO:0000256" key="2">
    <source>
        <dbReference type="ARBA" id="ARBA00022833"/>
    </source>
</evidence>